<reference evidence="2 3" key="1">
    <citation type="submission" date="2024-05" db="EMBL/GenBank/DDBJ databases">
        <title>Three bacterial strains, DH-69, EH-24, and ECK-19 isolated from coastal sediments.</title>
        <authorList>
            <person name="Ye Y.-Q."/>
            <person name="Du Z.-J."/>
        </authorList>
    </citation>
    <scope>NUCLEOTIDE SEQUENCE [LARGE SCALE GENOMIC DNA]</scope>
    <source>
        <strain evidence="2 3">ECK-19</strain>
    </source>
</reference>
<dbReference type="Pfam" id="PF01476">
    <property type="entry name" value="LysM"/>
    <property type="match status" value="3"/>
</dbReference>
<dbReference type="Gene3D" id="3.10.350.10">
    <property type="entry name" value="LysM domain"/>
    <property type="match status" value="3"/>
</dbReference>
<feature type="domain" description="LysM" evidence="1">
    <location>
        <begin position="352"/>
        <end position="396"/>
    </location>
</feature>
<dbReference type="InterPro" id="IPR036779">
    <property type="entry name" value="LysM_dom_sf"/>
</dbReference>
<keyword evidence="3" id="KW-1185">Reference proteome</keyword>
<name>A0ABV3Z1B1_9PROT</name>
<evidence type="ECO:0000313" key="2">
    <source>
        <dbReference type="EMBL" id="MEX6632575.1"/>
    </source>
</evidence>
<dbReference type="PANTHER" id="PTHR33734">
    <property type="entry name" value="LYSM DOMAIN-CONTAINING GPI-ANCHORED PROTEIN 2"/>
    <property type="match status" value="1"/>
</dbReference>
<protein>
    <submittedName>
        <fullName evidence="2">LysM peptidoglycan-binding domain-containing protein</fullName>
    </submittedName>
</protein>
<gene>
    <name evidence="2" type="ORF">ABFZ84_03355</name>
</gene>
<dbReference type="PROSITE" id="PS51782">
    <property type="entry name" value="LYSM"/>
    <property type="match status" value="3"/>
</dbReference>
<evidence type="ECO:0000259" key="1">
    <source>
        <dbReference type="PROSITE" id="PS51782"/>
    </source>
</evidence>
<sequence length="635" mass="71169">MMTMEHPTKALVCGKDPRKVLTLSAKFFGASVVAMSAVACASSNDYRYSDQYEPYGSGYENVRYDESNRTDRRSFNGINGARVAHRLYGDARAERVDGDCEARVNIERGETISDIAEYCDVPVAALIDVNPQIRNPRAVSAGELIRVPNVRGTVYEGSSRQNIRYSDDYIQASVIETDRDDRNYYVVRRGDTLGEIASQFDISLREIRRLNGNIDPYALQVGERIYLPRYAQIDPRQRERRDYVHYKNEPPLVSISPALGPRDGKIRVIGENFRQGEQVTVFFGKDKNNLTKLKMVESDGDGRIDEYIRLPDEYQNERAYFGLRPNNYDGYFMTEAYAIDASDSRKNYARARTHVVRDGESLAWLAQRYDVSMWELRDVNPNINFADLRRGQRVRLPQSAHDGVFGGDDPVMSAVQTSVYYDDQITLAAEGFPASTPVTIYGGDNRNSLEKVSEVRSGPRGKFVADVDVPDNVSGQTALFVAAIEDGPRTIFSERVRVVTRDANRVSQRAIEPQDAGYVRANSPQKIERGRENNRNWFSRFRKTRNDDYVGGVTPSPTGGVDSAGQAAVVGILTDEGKKCPAMRDDAGNLFTLLGDMEGFDDGDRILVRGSVQADDRICGQAETIQVFAIESAPW</sequence>
<feature type="domain" description="LysM" evidence="1">
    <location>
        <begin position="102"/>
        <end position="147"/>
    </location>
</feature>
<dbReference type="SMART" id="SM00257">
    <property type="entry name" value="LysM"/>
    <property type="match status" value="3"/>
</dbReference>
<feature type="domain" description="LysM" evidence="1">
    <location>
        <begin position="183"/>
        <end position="227"/>
    </location>
</feature>
<dbReference type="PANTHER" id="PTHR33734:SF22">
    <property type="entry name" value="MEMBRANE-BOUND LYTIC MUREIN TRANSGLYCOSYLASE D"/>
    <property type="match status" value="1"/>
</dbReference>
<dbReference type="InterPro" id="IPR018392">
    <property type="entry name" value="LysM"/>
</dbReference>
<dbReference type="EMBL" id="JBEHZE010000001">
    <property type="protein sequence ID" value="MEX6632575.1"/>
    <property type="molecule type" value="Genomic_DNA"/>
</dbReference>
<accession>A0ABV3Z1B1</accession>
<evidence type="ECO:0000313" key="3">
    <source>
        <dbReference type="Proteomes" id="UP001560685"/>
    </source>
</evidence>
<proteinExistence type="predicted"/>
<dbReference type="RefSeq" id="WP_369312497.1">
    <property type="nucleotide sequence ID" value="NZ_JBEHZE010000001.1"/>
</dbReference>
<organism evidence="2 3">
    <name type="scientific">Hyphococcus lacteus</name>
    <dbReference type="NCBI Taxonomy" id="3143536"/>
    <lineage>
        <taxon>Bacteria</taxon>
        <taxon>Pseudomonadati</taxon>
        <taxon>Pseudomonadota</taxon>
        <taxon>Alphaproteobacteria</taxon>
        <taxon>Parvularculales</taxon>
        <taxon>Parvularculaceae</taxon>
        <taxon>Hyphococcus</taxon>
    </lineage>
</organism>
<dbReference type="SUPFAM" id="SSF54106">
    <property type="entry name" value="LysM domain"/>
    <property type="match status" value="2"/>
</dbReference>
<comment type="caution">
    <text evidence="2">The sequence shown here is derived from an EMBL/GenBank/DDBJ whole genome shotgun (WGS) entry which is preliminary data.</text>
</comment>
<dbReference type="Proteomes" id="UP001560685">
    <property type="component" value="Unassembled WGS sequence"/>
</dbReference>
<dbReference type="CDD" id="cd00118">
    <property type="entry name" value="LysM"/>
    <property type="match status" value="3"/>
</dbReference>